<evidence type="ECO:0000313" key="11">
    <source>
        <dbReference type="Proteomes" id="UP000013523"/>
    </source>
</evidence>
<dbReference type="AlphaFoldDB" id="R4JYJ7"/>
<evidence type="ECO:0000256" key="3">
    <source>
        <dbReference type="ARBA" id="ARBA00022475"/>
    </source>
</evidence>
<evidence type="ECO:0000256" key="5">
    <source>
        <dbReference type="ARBA" id="ARBA00022989"/>
    </source>
</evidence>
<dbReference type="RefSeq" id="WP_015614226.1">
    <property type="nucleotide sequence ID" value="NC_021182.1"/>
</dbReference>
<name>R4JYJ7_CLOPA</name>
<dbReference type="PATRIC" id="fig|86416.3.peg.871"/>
<feature type="transmembrane region" description="Helical" evidence="7">
    <location>
        <begin position="21"/>
        <end position="42"/>
    </location>
</feature>
<protein>
    <submittedName>
        <fullName evidence="10">Capsular polysaccharide biosynthesis protein</fullName>
    </submittedName>
</protein>
<keyword evidence="11" id="KW-1185">Reference proteome</keyword>
<keyword evidence="6 7" id="KW-0472">Membrane</keyword>
<evidence type="ECO:0000313" key="10">
    <source>
        <dbReference type="EMBL" id="AGK95902.1"/>
    </source>
</evidence>
<feature type="transmembrane region" description="Helical" evidence="7">
    <location>
        <begin position="176"/>
        <end position="196"/>
    </location>
</feature>
<keyword evidence="4 7" id="KW-0812">Transmembrane</keyword>
<proteinExistence type="inferred from homology"/>
<dbReference type="PANTHER" id="PTHR32309:SF13">
    <property type="entry name" value="FERRIC ENTEROBACTIN TRANSPORT PROTEIN FEPE"/>
    <property type="match status" value="1"/>
</dbReference>
<evidence type="ECO:0000256" key="2">
    <source>
        <dbReference type="ARBA" id="ARBA00006683"/>
    </source>
</evidence>
<evidence type="ECO:0000256" key="6">
    <source>
        <dbReference type="ARBA" id="ARBA00023136"/>
    </source>
</evidence>
<comment type="similarity">
    <text evidence="2">Belongs to the CpsC/CapA family.</text>
</comment>
<dbReference type="InterPro" id="IPR032807">
    <property type="entry name" value="GNVR"/>
</dbReference>
<dbReference type="GO" id="GO:0004713">
    <property type="term" value="F:protein tyrosine kinase activity"/>
    <property type="evidence" value="ECO:0007669"/>
    <property type="project" value="TreeGrafter"/>
</dbReference>
<dbReference type="OrthoDB" id="2360475at2"/>
<keyword evidence="5 7" id="KW-1133">Transmembrane helix</keyword>
<dbReference type="GO" id="GO:0005886">
    <property type="term" value="C:plasma membrane"/>
    <property type="evidence" value="ECO:0007669"/>
    <property type="project" value="UniProtKB-SubCell"/>
</dbReference>
<dbReference type="HOGENOM" id="CLU_082668_2_0_9"/>
<evidence type="ECO:0000256" key="7">
    <source>
        <dbReference type="SAM" id="Phobius"/>
    </source>
</evidence>
<dbReference type="Proteomes" id="UP000013523">
    <property type="component" value="Chromosome"/>
</dbReference>
<dbReference type="InterPro" id="IPR050445">
    <property type="entry name" value="Bact_polysacc_biosynth/exp"/>
</dbReference>
<keyword evidence="3" id="KW-1003">Cell membrane</keyword>
<dbReference type="InterPro" id="IPR003856">
    <property type="entry name" value="LPS_length_determ_N"/>
</dbReference>
<evidence type="ECO:0000256" key="4">
    <source>
        <dbReference type="ARBA" id="ARBA00022692"/>
    </source>
</evidence>
<evidence type="ECO:0000259" key="9">
    <source>
        <dbReference type="Pfam" id="PF13807"/>
    </source>
</evidence>
<dbReference type="PANTHER" id="PTHR32309">
    <property type="entry name" value="TYROSINE-PROTEIN KINASE"/>
    <property type="match status" value="1"/>
</dbReference>
<dbReference type="STRING" id="86416.Clopa_0883"/>
<dbReference type="Pfam" id="PF13807">
    <property type="entry name" value="GNVR"/>
    <property type="match status" value="1"/>
</dbReference>
<organism evidence="10 11">
    <name type="scientific">Clostridium pasteurianum BC1</name>
    <dbReference type="NCBI Taxonomy" id="86416"/>
    <lineage>
        <taxon>Bacteria</taxon>
        <taxon>Bacillati</taxon>
        <taxon>Bacillota</taxon>
        <taxon>Clostridia</taxon>
        <taxon>Eubacteriales</taxon>
        <taxon>Clostridiaceae</taxon>
        <taxon>Clostridium</taxon>
    </lineage>
</organism>
<dbReference type="KEGG" id="cpas:Clopa_0883"/>
<feature type="domain" description="Polysaccharide chain length determinant N-terminal" evidence="8">
    <location>
        <begin position="5"/>
        <end position="97"/>
    </location>
</feature>
<reference evidence="10 11" key="1">
    <citation type="submission" date="2012-01" db="EMBL/GenBank/DDBJ databases">
        <title>Complete sequence of chromosome of Clostridium pasteurianum BC1.</title>
        <authorList>
            <consortium name="US DOE Joint Genome Institute"/>
            <person name="Lucas S."/>
            <person name="Han J."/>
            <person name="Lapidus A."/>
            <person name="Cheng J.-F."/>
            <person name="Goodwin L."/>
            <person name="Pitluck S."/>
            <person name="Peters L."/>
            <person name="Mikhailova N."/>
            <person name="Teshima H."/>
            <person name="Detter J.C."/>
            <person name="Han C."/>
            <person name="Tapia R."/>
            <person name="Land M."/>
            <person name="Hauser L."/>
            <person name="Kyrpides N."/>
            <person name="Ivanova N."/>
            <person name="Pagani I."/>
            <person name="Dunn J."/>
            <person name="Taghavi S."/>
            <person name="Francis A."/>
            <person name="van der Lelie D."/>
            <person name="Woyke T."/>
        </authorList>
    </citation>
    <scope>NUCLEOTIDE SEQUENCE [LARGE SCALE GENOMIC DNA]</scope>
    <source>
        <strain evidence="10 11">BC1</strain>
    </source>
</reference>
<dbReference type="EMBL" id="CP003261">
    <property type="protein sequence ID" value="AGK95902.1"/>
    <property type="molecule type" value="Genomic_DNA"/>
</dbReference>
<dbReference type="eggNOG" id="COG3944">
    <property type="taxonomic scope" value="Bacteria"/>
</dbReference>
<accession>R4JYJ7</accession>
<dbReference type="Pfam" id="PF02706">
    <property type="entry name" value="Wzz"/>
    <property type="match status" value="1"/>
</dbReference>
<feature type="domain" description="Tyrosine-protein kinase G-rich" evidence="9">
    <location>
        <begin position="153"/>
        <end position="195"/>
    </location>
</feature>
<comment type="subcellular location">
    <subcellularLocation>
        <location evidence="1">Cell membrane</location>
        <topology evidence="1">Multi-pass membrane protein</topology>
    </subcellularLocation>
</comment>
<sequence>MNEENNIDLSQFVYMLNKRKYIIIAITLAAAVIAGIFSYFVASPVYQSKVTVIVGKKNDTGNSTVQYNDVMMYQNLTKTYASIATSKLVQGKAAEKLGNGITGDKLSGSITVTPETGTQILDIIAQGGTPKEALDRVTAVSEAFVENSPSVYNAGEVNIMDKGELPKVPVKPNKKLNIAIAFFLGLMISVGISFLLEYMDSTLKTSEDVKRYLDLPVLGTIPVHDDM</sequence>
<gene>
    <name evidence="10" type="ORF">Clopa_0883</name>
</gene>
<evidence type="ECO:0000259" key="8">
    <source>
        <dbReference type="Pfam" id="PF02706"/>
    </source>
</evidence>
<evidence type="ECO:0000256" key="1">
    <source>
        <dbReference type="ARBA" id="ARBA00004651"/>
    </source>
</evidence>